<dbReference type="eggNOG" id="ENOG502S781">
    <property type="taxonomic scope" value="Eukaryota"/>
</dbReference>
<reference evidence="7" key="4">
    <citation type="journal article" date="2018" name="Nat. Plants">
        <title>Whole-genome landscape of Medicago truncatula symbiotic genes.</title>
        <authorList>
            <person name="Pecrix Y."/>
            <person name="Staton S.E."/>
            <person name="Sallet E."/>
            <person name="Lelandais-Briere C."/>
            <person name="Moreau S."/>
            <person name="Carrere S."/>
            <person name="Blein T."/>
            <person name="Jardinaud M.F."/>
            <person name="Latrasse D."/>
            <person name="Zouine M."/>
            <person name="Zahm M."/>
            <person name="Kreplak J."/>
            <person name="Mayjonade B."/>
            <person name="Satge C."/>
            <person name="Perez M."/>
            <person name="Cauet S."/>
            <person name="Marande W."/>
            <person name="Chantry-Darmon C."/>
            <person name="Lopez-Roques C."/>
            <person name="Bouchez O."/>
            <person name="Berard A."/>
            <person name="Debelle F."/>
            <person name="Munos S."/>
            <person name="Bendahmane A."/>
            <person name="Berges H."/>
            <person name="Niebel A."/>
            <person name="Buitink J."/>
            <person name="Frugier F."/>
            <person name="Benhamed M."/>
            <person name="Crespi M."/>
            <person name="Gouzy J."/>
            <person name="Gamas P."/>
        </authorList>
    </citation>
    <scope>NUCLEOTIDE SEQUENCE [LARGE SCALE GENOMIC DNA]</scope>
    <source>
        <strain evidence="7">cv. Jemalong A17</strain>
    </source>
</reference>
<name>G7J6C6_MEDTR</name>
<dbReference type="Pfam" id="PF13202">
    <property type="entry name" value="EF-hand_5"/>
    <property type="match status" value="2"/>
</dbReference>
<dbReference type="STRING" id="3880.G7J6C6"/>
<dbReference type="GO" id="GO:0005509">
    <property type="term" value="F:calcium ion binding"/>
    <property type="evidence" value="ECO:0000318"/>
    <property type="project" value="GO_Central"/>
</dbReference>
<dbReference type="HOGENOM" id="CLU_147785_0_1_1"/>
<accession>G7J6C6</accession>
<dbReference type="Gene3D" id="1.10.238.10">
    <property type="entry name" value="EF-hand"/>
    <property type="match status" value="1"/>
</dbReference>
<dbReference type="PROSITE" id="PS50222">
    <property type="entry name" value="EF_HAND_2"/>
    <property type="match status" value="2"/>
</dbReference>
<gene>
    <name evidence="3" type="ordered locus">MTR_3g101600</name>
    <name evidence="4" type="ORF">MtrunA17_Chr3g0133831</name>
</gene>
<keyword evidence="6" id="KW-1185">Reference proteome</keyword>
<evidence type="ECO:0000259" key="2">
    <source>
        <dbReference type="PROSITE" id="PS50222"/>
    </source>
</evidence>
<dbReference type="InterPro" id="IPR018247">
    <property type="entry name" value="EF_Hand_1_Ca_BS"/>
</dbReference>
<dbReference type="EMBL" id="CM001219">
    <property type="protein sequence ID" value="AES73283.1"/>
    <property type="molecule type" value="Genomic_DNA"/>
</dbReference>
<evidence type="ECO:0000313" key="6">
    <source>
        <dbReference type="Proteomes" id="UP000002051"/>
    </source>
</evidence>
<organism evidence="3 6">
    <name type="scientific">Medicago truncatula</name>
    <name type="common">Barrel medic</name>
    <name type="synonym">Medicago tribuloides</name>
    <dbReference type="NCBI Taxonomy" id="3880"/>
    <lineage>
        <taxon>Eukaryota</taxon>
        <taxon>Viridiplantae</taxon>
        <taxon>Streptophyta</taxon>
        <taxon>Embryophyta</taxon>
        <taxon>Tracheophyta</taxon>
        <taxon>Spermatophyta</taxon>
        <taxon>Magnoliopsida</taxon>
        <taxon>eudicotyledons</taxon>
        <taxon>Gunneridae</taxon>
        <taxon>Pentapetalae</taxon>
        <taxon>rosids</taxon>
        <taxon>fabids</taxon>
        <taxon>Fabales</taxon>
        <taxon>Fabaceae</taxon>
        <taxon>Papilionoideae</taxon>
        <taxon>50 kb inversion clade</taxon>
        <taxon>NPAAA clade</taxon>
        <taxon>Hologalegina</taxon>
        <taxon>IRL clade</taxon>
        <taxon>Trifolieae</taxon>
        <taxon>Medicago</taxon>
    </lineage>
</organism>
<feature type="domain" description="EF-hand" evidence="2">
    <location>
        <begin position="65"/>
        <end position="91"/>
    </location>
</feature>
<dbReference type="EMBL" id="PSQE01000003">
    <property type="protein sequence ID" value="RHN70280.1"/>
    <property type="molecule type" value="Genomic_DNA"/>
</dbReference>
<reference evidence="3 6" key="1">
    <citation type="journal article" date="2011" name="Nature">
        <title>The Medicago genome provides insight into the evolution of rhizobial symbioses.</title>
        <authorList>
            <person name="Young N.D."/>
            <person name="Debelle F."/>
            <person name="Oldroyd G.E."/>
            <person name="Geurts R."/>
            <person name="Cannon S.B."/>
            <person name="Udvardi M.K."/>
            <person name="Benedito V.A."/>
            <person name="Mayer K.F."/>
            <person name="Gouzy J."/>
            <person name="Schoof H."/>
            <person name="Van de Peer Y."/>
            <person name="Proost S."/>
            <person name="Cook D.R."/>
            <person name="Meyers B.C."/>
            <person name="Spannagl M."/>
            <person name="Cheung F."/>
            <person name="De Mita S."/>
            <person name="Krishnakumar V."/>
            <person name="Gundlach H."/>
            <person name="Zhou S."/>
            <person name="Mudge J."/>
            <person name="Bharti A.K."/>
            <person name="Murray J.D."/>
            <person name="Naoumkina M.A."/>
            <person name="Rosen B."/>
            <person name="Silverstein K.A."/>
            <person name="Tang H."/>
            <person name="Rombauts S."/>
            <person name="Zhao P.X."/>
            <person name="Zhou P."/>
            <person name="Barbe V."/>
            <person name="Bardou P."/>
            <person name="Bechner M."/>
            <person name="Bellec A."/>
            <person name="Berger A."/>
            <person name="Berges H."/>
            <person name="Bidwell S."/>
            <person name="Bisseling T."/>
            <person name="Choisne N."/>
            <person name="Couloux A."/>
            <person name="Denny R."/>
            <person name="Deshpande S."/>
            <person name="Dai X."/>
            <person name="Doyle J.J."/>
            <person name="Dudez A.M."/>
            <person name="Farmer A.D."/>
            <person name="Fouteau S."/>
            <person name="Franken C."/>
            <person name="Gibelin C."/>
            <person name="Gish J."/>
            <person name="Goldstein S."/>
            <person name="Gonzalez A.J."/>
            <person name="Green P.J."/>
            <person name="Hallab A."/>
            <person name="Hartog M."/>
            <person name="Hua A."/>
            <person name="Humphray S.J."/>
            <person name="Jeong D.H."/>
            <person name="Jing Y."/>
            <person name="Jocker A."/>
            <person name="Kenton S.M."/>
            <person name="Kim D.J."/>
            <person name="Klee K."/>
            <person name="Lai H."/>
            <person name="Lang C."/>
            <person name="Lin S."/>
            <person name="Macmil S.L."/>
            <person name="Magdelenat G."/>
            <person name="Matthews L."/>
            <person name="McCorrison J."/>
            <person name="Monaghan E.L."/>
            <person name="Mun J.H."/>
            <person name="Najar F.Z."/>
            <person name="Nicholson C."/>
            <person name="Noirot C."/>
            <person name="O'Bleness M."/>
            <person name="Paule C.R."/>
            <person name="Poulain J."/>
            <person name="Prion F."/>
            <person name="Qin B."/>
            <person name="Qu C."/>
            <person name="Retzel E.F."/>
            <person name="Riddle C."/>
            <person name="Sallet E."/>
            <person name="Samain S."/>
            <person name="Samson N."/>
            <person name="Sanders I."/>
            <person name="Saurat O."/>
            <person name="Scarpelli C."/>
            <person name="Schiex T."/>
            <person name="Segurens B."/>
            <person name="Severin A.J."/>
            <person name="Sherrier D.J."/>
            <person name="Shi R."/>
            <person name="Sims S."/>
            <person name="Singer S.R."/>
            <person name="Sinharoy S."/>
            <person name="Sterck L."/>
            <person name="Viollet A."/>
            <person name="Wang B.B."/>
            <person name="Wang K."/>
            <person name="Wang M."/>
            <person name="Wang X."/>
            <person name="Warfsmann J."/>
            <person name="Weissenbach J."/>
            <person name="White D.D."/>
            <person name="White J.D."/>
            <person name="Wiley G.B."/>
            <person name="Wincker P."/>
            <person name="Xing Y."/>
            <person name="Yang L."/>
            <person name="Yao Z."/>
            <person name="Ying F."/>
            <person name="Zhai J."/>
            <person name="Zhou L."/>
            <person name="Zuber A."/>
            <person name="Denarie J."/>
            <person name="Dixon R.A."/>
            <person name="May G.D."/>
            <person name="Schwartz D.C."/>
            <person name="Rogers J."/>
            <person name="Quetier F."/>
            <person name="Town C.D."/>
            <person name="Roe B.A."/>
        </authorList>
    </citation>
    <scope>NUCLEOTIDE SEQUENCE [LARGE SCALE GENOMIC DNA]</scope>
    <source>
        <strain evidence="3">A17</strain>
        <strain evidence="5 6">cv. Jemalong A17</strain>
    </source>
</reference>
<dbReference type="OMA" id="XCISRDE"/>
<keyword evidence="1" id="KW-0106">Calcium</keyword>
<dbReference type="GO" id="GO:0030234">
    <property type="term" value="F:enzyme regulator activity"/>
    <property type="evidence" value="ECO:0000318"/>
    <property type="project" value="GO_Central"/>
</dbReference>
<sequence>MPFMDHKGFSDHHQGKRVMTVEQFKLWLKTTFDTKNDGKISKEELRHAVRLTRGLLVSWSICPDFYAADTNHNGFIDDNEFKNLVHFADKHFNVKIKQS</sequence>
<reference evidence="4" key="5">
    <citation type="journal article" date="2018" name="Nat. Plants">
        <title>Whole-genome landscape of Medicago truncatula symbiotic genes.</title>
        <authorList>
            <person name="Pecrix Y."/>
            <person name="Gamas P."/>
            <person name="Carrere S."/>
        </authorList>
    </citation>
    <scope>NUCLEOTIDE SEQUENCE</scope>
    <source>
        <tissue evidence="4">Leaves</tissue>
    </source>
</reference>
<reference evidence="3 6" key="2">
    <citation type="journal article" date="2014" name="BMC Genomics">
        <title>An improved genome release (version Mt4.0) for the model legume Medicago truncatula.</title>
        <authorList>
            <person name="Tang H."/>
            <person name="Krishnakumar V."/>
            <person name="Bidwell S."/>
            <person name="Rosen B."/>
            <person name="Chan A."/>
            <person name="Zhou S."/>
            <person name="Gentzbittel L."/>
            <person name="Childs K.L."/>
            <person name="Yandell M."/>
            <person name="Gundlach H."/>
            <person name="Mayer K.F."/>
            <person name="Schwartz D.C."/>
            <person name="Town C.D."/>
        </authorList>
    </citation>
    <scope>GENOME REANNOTATION</scope>
    <source>
        <strain evidence="5 6">cv. Jemalong A17</strain>
    </source>
</reference>
<dbReference type="AlphaFoldDB" id="G7J6C6"/>
<dbReference type="GO" id="GO:0005737">
    <property type="term" value="C:cytoplasm"/>
    <property type="evidence" value="ECO:0000318"/>
    <property type="project" value="GO_Central"/>
</dbReference>
<protein>
    <submittedName>
        <fullName evidence="3">EF-hand pair protein</fullName>
    </submittedName>
    <submittedName>
        <fullName evidence="4">Putative EF-hand domain pair protein</fullName>
    </submittedName>
</protein>
<evidence type="ECO:0000313" key="5">
    <source>
        <dbReference type="EnsemblPlants" id="AES73283"/>
    </source>
</evidence>
<dbReference type="InterPro" id="IPR002048">
    <property type="entry name" value="EF_hand_dom"/>
</dbReference>
<dbReference type="Gramene" id="rna18844">
    <property type="protein sequence ID" value="RHN70280.1"/>
    <property type="gene ID" value="gene18844"/>
</dbReference>
<evidence type="ECO:0000256" key="1">
    <source>
        <dbReference type="ARBA" id="ARBA00022837"/>
    </source>
</evidence>
<feature type="domain" description="EF-hand" evidence="2">
    <location>
        <begin position="32"/>
        <end position="55"/>
    </location>
</feature>
<evidence type="ECO:0000313" key="3">
    <source>
        <dbReference type="EMBL" id="AES73283.1"/>
    </source>
</evidence>
<proteinExistence type="predicted"/>
<reference evidence="5" key="3">
    <citation type="submission" date="2015-04" db="UniProtKB">
        <authorList>
            <consortium name="EnsemblPlants"/>
        </authorList>
    </citation>
    <scope>IDENTIFICATION</scope>
    <source>
        <strain evidence="5">cv. Jemalong A17</strain>
    </source>
</reference>
<dbReference type="Proteomes" id="UP000265566">
    <property type="component" value="Chromosome 3"/>
</dbReference>
<dbReference type="Proteomes" id="UP000002051">
    <property type="component" value="Chromosome 3"/>
</dbReference>
<evidence type="ECO:0000313" key="7">
    <source>
        <dbReference type="Proteomes" id="UP000265566"/>
    </source>
</evidence>
<dbReference type="PaxDb" id="3880-AES73283"/>
<dbReference type="PROSITE" id="PS00018">
    <property type="entry name" value="EF_HAND_1"/>
    <property type="match status" value="1"/>
</dbReference>
<dbReference type="InterPro" id="IPR011992">
    <property type="entry name" value="EF-hand-dom_pair"/>
</dbReference>
<evidence type="ECO:0000313" key="4">
    <source>
        <dbReference type="EMBL" id="RHN70280.1"/>
    </source>
</evidence>
<dbReference type="SUPFAM" id="SSF47473">
    <property type="entry name" value="EF-hand"/>
    <property type="match status" value="1"/>
</dbReference>
<dbReference type="EnsemblPlants" id="AES73283">
    <property type="protein sequence ID" value="AES73283"/>
    <property type="gene ID" value="MTR_3g101600"/>
</dbReference>